<dbReference type="EMBL" id="CP088100">
    <property type="protein sequence ID" value="UFW88951.1"/>
    <property type="molecule type" value="Genomic_DNA"/>
</dbReference>
<protein>
    <submittedName>
        <fullName evidence="1">Uncharacterized protein</fullName>
    </submittedName>
</protein>
<dbReference type="Proteomes" id="UP001430990">
    <property type="component" value="Chromosome"/>
</dbReference>
<keyword evidence="2" id="KW-1185">Reference proteome</keyword>
<proteinExistence type="predicted"/>
<sequence length="291" mass="33367">MTDYSETSSRKGRGMSQRSRILIEAMRDITEAAQPITGRGVGYKLFTRGLIPSMARLEMQRVYRLLKEAREQGVIPWAWIVDENREFERVATWADPEEYARAVASSYRRDFWDQQPVRVEVWSEKGTVRGVLQPVLDHYAVGFRVMHGFSGATTIYDVAQDDDGRDLIVLYVGDFDPSGMFMSAVDLPARLARYGGDHVGLTRIALTPAHTRGLPSFAASDKHKDPRYKWFVANHGTRCWELDAMDPNDLRDCVEREIRNLIEPVAWQRCEVVNKAERESLRDVLGQWGKR</sequence>
<gene>
    <name evidence="1" type="ORF">BjapCC829_10800</name>
</gene>
<organism evidence="1 2">
    <name type="scientific">Bradyrhizobium barranii</name>
    <dbReference type="NCBI Taxonomy" id="2992140"/>
    <lineage>
        <taxon>Bacteria</taxon>
        <taxon>Pseudomonadati</taxon>
        <taxon>Pseudomonadota</taxon>
        <taxon>Alphaproteobacteria</taxon>
        <taxon>Hyphomicrobiales</taxon>
        <taxon>Nitrobacteraceae</taxon>
        <taxon>Bradyrhizobium</taxon>
    </lineage>
</organism>
<reference evidence="1" key="1">
    <citation type="submission" date="2021-11" db="EMBL/GenBank/DDBJ databases">
        <title>Australian commercial rhizobial inoculants.</title>
        <authorList>
            <person name="Kohlmeier M.G."/>
            <person name="O'Hara G.W."/>
            <person name="Colombi E."/>
            <person name="Ramsay J.P."/>
            <person name="Terpolilli J."/>
        </authorList>
    </citation>
    <scope>NUCLEOTIDE SEQUENCE</scope>
    <source>
        <strain evidence="1">CC829</strain>
    </source>
</reference>
<accession>A0ABY3QV50</accession>
<evidence type="ECO:0000313" key="2">
    <source>
        <dbReference type="Proteomes" id="UP001430990"/>
    </source>
</evidence>
<dbReference type="RefSeq" id="WP_231144363.1">
    <property type="nucleotide sequence ID" value="NZ_CP088100.1"/>
</dbReference>
<name>A0ABY3QV50_9BRAD</name>
<evidence type="ECO:0000313" key="1">
    <source>
        <dbReference type="EMBL" id="UFW88951.1"/>
    </source>
</evidence>